<dbReference type="CDD" id="cd12408">
    <property type="entry name" value="RRM_eIF3G_like"/>
    <property type="match status" value="1"/>
</dbReference>
<evidence type="ECO:0000259" key="8">
    <source>
        <dbReference type="PROSITE" id="PS50102"/>
    </source>
</evidence>
<dbReference type="HAMAP" id="MF_03006">
    <property type="entry name" value="eIF3g"/>
    <property type="match status" value="1"/>
</dbReference>
<dbReference type="Gene3D" id="3.30.70.330">
    <property type="match status" value="1"/>
</dbReference>
<dbReference type="OrthoDB" id="639027at2759"/>
<evidence type="ECO:0000256" key="1">
    <source>
        <dbReference type="ARBA" id="ARBA00022490"/>
    </source>
</evidence>
<dbReference type="InterPro" id="IPR012677">
    <property type="entry name" value="Nucleotide-bd_a/b_plait_sf"/>
</dbReference>
<evidence type="ECO:0000313" key="9">
    <source>
        <dbReference type="EMBL" id="TPX39263.1"/>
    </source>
</evidence>
<accession>A0A507CNC3</accession>
<dbReference type="GO" id="GO:0033290">
    <property type="term" value="C:eukaryotic 48S preinitiation complex"/>
    <property type="evidence" value="ECO:0007669"/>
    <property type="project" value="UniProtKB-UniRule"/>
</dbReference>
<dbReference type="EMBL" id="QEAM01000376">
    <property type="protein sequence ID" value="TPX40624.1"/>
    <property type="molecule type" value="Genomic_DNA"/>
</dbReference>
<protein>
    <recommendedName>
        <fullName evidence="5">Eukaryotic translation initiation factor 3 subunit G</fullName>
        <shortName evidence="5">eIF3g</shortName>
    </recommendedName>
    <alternativeName>
        <fullName evidence="5">Eukaryotic translation initiation factor 3 RNA-binding subunit</fullName>
        <shortName evidence="5">eIF-3 RNA-binding subunit</shortName>
    </alternativeName>
    <alternativeName>
        <fullName evidence="5">Translation initiation factor eIF3 p33 subunit homolog</fullName>
        <shortName evidence="5">eIF3 p33 homolog</shortName>
    </alternativeName>
</protein>
<dbReference type="STRING" id="286115.A0A507CNC3"/>
<feature type="region of interest" description="Disordered" evidence="7">
    <location>
        <begin position="165"/>
        <end position="221"/>
    </location>
</feature>
<keyword evidence="11" id="KW-1185">Reference proteome</keyword>
<dbReference type="GO" id="GO:0001732">
    <property type="term" value="P:formation of cytoplasmic translation initiation complex"/>
    <property type="evidence" value="ECO:0007669"/>
    <property type="project" value="UniProtKB-UniRule"/>
</dbReference>
<name>A0A507CNC3_9FUNG</name>
<evidence type="ECO:0000256" key="2">
    <source>
        <dbReference type="ARBA" id="ARBA00022540"/>
    </source>
</evidence>
<dbReference type="VEuPathDB" id="FungiDB:SeMB42_g06388"/>
<dbReference type="InterPro" id="IPR024675">
    <property type="entry name" value="eIF3g_N"/>
</dbReference>
<feature type="compositionally biased region" description="Polar residues" evidence="7">
    <location>
        <begin position="1"/>
        <end position="13"/>
    </location>
</feature>
<feature type="domain" description="RRM" evidence="8">
    <location>
        <begin position="226"/>
        <end position="304"/>
    </location>
</feature>
<evidence type="ECO:0000313" key="10">
    <source>
        <dbReference type="EMBL" id="TPX40624.1"/>
    </source>
</evidence>
<dbReference type="InterPro" id="IPR035979">
    <property type="entry name" value="RBD_domain_sf"/>
</dbReference>
<comment type="function">
    <text evidence="5">RNA-binding component of the eukaryotic translation initiation factor 3 (eIF-3) complex, which is involved in protein synthesis of a specialized repertoire of mRNAs and, together with other initiation factors, stimulates binding of mRNA and methionyl-tRNAi to the 40S ribosome. The eIF-3 complex specifically targets and initiates translation of a subset of mRNAs involved in cell proliferation. This subunit can bind 18S rRNA.</text>
</comment>
<evidence type="ECO:0000256" key="4">
    <source>
        <dbReference type="ARBA" id="ARBA00022917"/>
    </source>
</evidence>
<dbReference type="InterPro" id="IPR000504">
    <property type="entry name" value="RRM_dom"/>
</dbReference>
<dbReference type="PANTHER" id="PTHR10352">
    <property type="entry name" value="EUKARYOTIC TRANSLATION INITIATION FACTOR 3 SUBUNIT G"/>
    <property type="match status" value="1"/>
</dbReference>
<keyword evidence="4 5" id="KW-0648">Protein biosynthesis</keyword>
<dbReference type="Proteomes" id="UP000320475">
    <property type="component" value="Unassembled WGS sequence"/>
</dbReference>
<keyword evidence="3 6" id="KW-0694">RNA-binding</keyword>
<evidence type="ECO:0000256" key="5">
    <source>
        <dbReference type="HAMAP-Rule" id="MF_03006"/>
    </source>
</evidence>
<dbReference type="GO" id="GO:0003723">
    <property type="term" value="F:RNA binding"/>
    <property type="evidence" value="ECO:0007669"/>
    <property type="project" value="UniProtKB-UniRule"/>
</dbReference>
<proteinExistence type="inferred from homology"/>
<dbReference type="CDD" id="cd12933">
    <property type="entry name" value="eIF3G"/>
    <property type="match status" value="1"/>
</dbReference>
<dbReference type="InterPro" id="IPR017334">
    <property type="entry name" value="eIF3_g"/>
</dbReference>
<comment type="caution">
    <text evidence="10">The sequence shown here is derived from an EMBL/GenBank/DDBJ whole genome shotgun (WGS) entry which is preliminary data.</text>
</comment>
<evidence type="ECO:0000313" key="11">
    <source>
        <dbReference type="Proteomes" id="UP000317494"/>
    </source>
</evidence>
<dbReference type="SMART" id="SM00360">
    <property type="entry name" value="RRM"/>
    <property type="match status" value="1"/>
</dbReference>
<dbReference type="Pfam" id="PF00076">
    <property type="entry name" value="RRM_1"/>
    <property type="match status" value="1"/>
</dbReference>
<evidence type="ECO:0000256" key="3">
    <source>
        <dbReference type="ARBA" id="ARBA00022884"/>
    </source>
</evidence>
<dbReference type="Pfam" id="PF12353">
    <property type="entry name" value="eIF3g"/>
    <property type="match status" value="1"/>
</dbReference>
<dbReference type="PROSITE" id="PS50102">
    <property type="entry name" value="RRM"/>
    <property type="match status" value="1"/>
</dbReference>
<dbReference type="InterPro" id="IPR034240">
    <property type="entry name" value="eIF3G_RRM"/>
</dbReference>
<evidence type="ECO:0000313" key="12">
    <source>
        <dbReference type="Proteomes" id="UP000320475"/>
    </source>
</evidence>
<keyword evidence="1 5" id="KW-0963">Cytoplasm</keyword>
<dbReference type="GO" id="GO:0005852">
    <property type="term" value="C:eukaryotic translation initiation factor 3 complex"/>
    <property type="evidence" value="ECO:0007669"/>
    <property type="project" value="UniProtKB-UniRule"/>
</dbReference>
<feature type="region of interest" description="Disordered" evidence="7">
    <location>
        <begin position="1"/>
        <end position="22"/>
    </location>
</feature>
<dbReference type="EMBL" id="QEAN01000356">
    <property type="protein sequence ID" value="TPX39263.1"/>
    <property type="molecule type" value="Genomic_DNA"/>
</dbReference>
<dbReference type="SUPFAM" id="SSF54928">
    <property type="entry name" value="RNA-binding domain, RBD"/>
    <property type="match status" value="1"/>
</dbReference>
<dbReference type="GO" id="GO:0003743">
    <property type="term" value="F:translation initiation factor activity"/>
    <property type="evidence" value="ECO:0007669"/>
    <property type="project" value="UniProtKB-UniRule"/>
</dbReference>
<dbReference type="GO" id="GO:0016282">
    <property type="term" value="C:eukaryotic 43S preinitiation complex"/>
    <property type="evidence" value="ECO:0007669"/>
    <property type="project" value="UniProtKB-UniRule"/>
</dbReference>
<gene>
    <name evidence="5" type="primary">TIF35</name>
    <name evidence="10" type="ORF">SeLEV6574_g06526</name>
    <name evidence="9" type="ORF">SeMB42_g06388</name>
</gene>
<dbReference type="AlphaFoldDB" id="A0A507CNC3"/>
<comment type="subcellular location">
    <subcellularLocation>
        <location evidence="5">Cytoplasm</location>
    </subcellularLocation>
</comment>
<dbReference type="Proteomes" id="UP000317494">
    <property type="component" value="Unassembled WGS sequence"/>
</dbReference>
<reference evidence="11 12" key="1">
    <citation type="journal article" date="2019" name="Sci. Rep.">
        <title>Comparative genomics of chytrid fungi reveal insights into the obligate biotrophic and pathogenic lifestyle of Synchytrium endobioticum.</title>
        <authorList>
            <person name="van de Vossenberg B.T.L.H."/>
            <person name="Warris S."/>
            <person name="Nguyen H.D.T."/>
            <person name="van Gent-Pelzer M.P.E."/>
            <person name="Joly D.L."/>
            <person name="van de Geest H.C."/>
            <person name="Bonants P.J.M."/>
            <person name="Smith D.S."/>
            <person name="Levesque C.A."/>
            <person name="van der Lee T.A.J."/>
        </authorList>
    </citation>
    <scope>NUCLEOTIDE SEQUENCE [LARGE SCALE GENOMIC DNA]</scope>
    <source>
        <strain evidence="10 12">LEV6574</strain>
        <strain evidence="9 11">MB42</strain>
    </source>
</reference>
<sequence>MTSATIEDTSTTKWADDVEDTPDDEIAPAAVTVELPPPAKVHYEEDGTKVLTEYRINEDGKKVKVTLKMKLKTVKIHANKAVAERKAWKKFGDAKGLPSGPDPSTTTYGEKVYLKLSTSGKDLEQAEPDDSLKQIKARLSSSRIVCRTCKGDHYTYRCPFKDSSLALGNPESKEPSTATLSEAPVTDDPSSSKPGKYVPPSLRGGPGAAARGPGESMNTRNREDFPTIRITNLSEDASEGDVKDLVERFGNTSRVFVARDPKTNVCKGFAFVSYYDKINAERAMNSLDGYGYDNLILRVEWAKASRD</sequence>
<comment type="subunit">
    <text evidence="5">Component of the eukaryotic translation initiation factor 3 (eIF-3) complex.</text>
</comment>
<organism evidence="10 12">
    <name type="scientific">Synchytrium endobioticum</name>
    <dbReference type="NCBI Taxonomy" id="286115"/>
    <lineage>
        <taxon>Eukaryota</taxon>
        <taxon>Fungi</taxon>
        <taxon>Fungi incertae sedis</taxon>
        <taxon>Chytridiomycota</taxon>
        <taxon>Chytridiomycota incertae sedis</taxon>
        <taxon>Chytridiomycetes</taxon>
        <taxon>Synchytriales</taxon>
        <taxon>Synchytriaceae</taxon>
        <taxon>Synchytrium</taxon>
    </lineage>
</organism>
<keyword evidence="2 5" id="KW-0396">Initiation factor</keyword>
<evidence type="ECO:0000256" key="7">
    <source>
        <dbReference type="SAM" id="MobiDB-lite"/>
    </source>
</evidence>
<dbReference type="PIRSF" id="PIRSF037949">
    <property type="entry name" value="Transl_init_eIF-3_RNA-bind"/>
    <property type="match status" value="1"/>
</dbReference>
<comment type="similarity">
    <text evidence="5">Belongs to the eIF-3 subunit G family.</text>
</comment>
<evidence type="ECO:0000256" key="6">
    <source>
        <dbReference type="PROSITE-ProRule" id="PRU00176"/>
    </source>
</evidence>